<dbReference type="InterPro" id="IPR036051">
    <property type="entry name" value="KRAB_dom_sf"/>
</dbReference>
<dbReference type="RefSeq" id="XP_007462463.1">
    <property type="nucleotide sequence ID" value="XM_007462401.1"/>
</dbReference>
<dbReference type="PANTHER" id="PTHR23232:SF133">
    <property type="entry name" value="RIKEN CDNA 1700020N01 GENE"/>
    <property type="match status" value="1"/>
</dbReference>
<dbReference type="SMART" id="SM00349">
    <property type="entry name" value="KRAB"/>
    <property type="match status" value="1"/>
</dbReference>
<dbReference type="KEGG" id="lve:103085628"/>
<dbReference type="InterPro" id="IPR050169">
    <property type="entry name" value="Krueppel_C2H2_ZnF"/>
</dbReference>
<sequence length="274" mass="30165">MRGRDSEGVARGWMEVDISESYLEMNSAGMMLRSLVSAMLFPELGDMARRVGPEAQDHLVGLSLEKLERARGAPSTLPRSERVAEPASGIFGLGLCHYPVPMVAAAFMVPGQGHVIFEDVAVSFSQEEWGLLNDAQRLLYCDVMLENLSLIASLGCWHGVEAEEAISEQCVSVEQVKEDRNPKLEPSILKPLTSDTSVLVEKDVLYLADNMFTCREVEKAFLGSLGFPQHQSSHDGEHLHSSRQRREVSHPGQGHHKCSECGKAFVKSLNSQST</sequence>
<proteinExistence type="predicted"/>
<feature type="compositionally biased region" description="Basic and acidic residues" evidence="1">
    <location>
        <begin position="232"/>
        <end position="249"/>
    </location>
</feature>
<dbReference type="SUPFAM" id="SSF109640">
    <property type="entry name" value="KRAB domain (Kruppel-associated box)"/>
    <property type="match status" value="1"/>
</dbReference>
<organism evidence="3 4">
    <name type="scientific">Lipotes vexillifer</name>
    <name type="common">Yangtze river dolphin</name>
    <dbReference type="NCBI Taxonomy" id="118797"/>
    <lineage>
        <taxon>Eukaryota</taxon>
        <taxon>Metazoa</taxon>
        <taxon>Chordata</taxon>
        <taxon>Craniata</taxon>
        <taxon>Vertebrata</taxon>
        <taxon>Euteleostomi</taxon>
        <taxon>Mammalia</taxon>
        <taxon>Eutheria</taxon>
        <taxon>Laurasiatheria</taxon>
        <taxon>Artiodactyla</taxon>
        <taxon>Whippomorpha</taxon>
        <taxon>Cetacea</taxon>
        <taxon>Odontoceti</taxon>
        <taxon>Lipotidae</taxon>
        <taxon>Lipotes</taxon>
    </lineage>
</organism>
<dbReference type="Pfam" id="PF01352">
    <property type="entry name" value="KRAB"/>
    <property type="match status" value="1"/>
</dbReference>
<evidence type="ECO:0000259" key="2">
    <source>
        <dbReference type="PROSITE" id="PS50805"/>
    </source>
</evidence>
<dbReference type="PANTHER" id="PTHR23232">
    <property type="entry name" value="KRAB DOMAIN C2H2 ZINC FINGER"/>
    <property type="match status" value="1"/>
</dbReference>
<feature type="domain" description="KRAB" evidence="2">
    <location>
        <begin position="115"/>
        <end position="188"/>
    </location>
</feature>
<dbReference type="GeneID" id="103085628"/>
<gene>
    <name evidence="4" type="primary">LOC103085628</name>
</gene>
<dbReference type="Gene3D" id="6.10.140.140">
    <property type="match status" value="1"/>
</dbReference>
<protein>
    <submittedName>
        <fullName evidence="4">Zinc finger protein 549-like</fullName>
    </submittedName>
</protein>
<feature type="region of interest" description="Disordered" evidence="1">
    <location>
        <begin position="232"/>
        <end position="259"/>
    </location>
</feature>
<name>A0A340XM03_LIPVE</name>
<dbReference type="AlphaFoldDB" id="A0A340XM03"/>
<dbReference type="PROSITE" id="PS50805">
    <property type="entry name" value="KRAB"/>
    <property type="match status" value="1"/>
</dbReference>
<keyword evidence="3" id="KW-1185">Reference proteome</keyword>
<evidence type="ECO:0000313" key="4">
    <source>
        <dbReference type="RefSeq" id="XP_007462463.1"/>
    </source>
</evidence>
<dbReference type="InterPro" id="IPR001909">
    <property type="entry name" value="KRAB"/>
</dbReference>
<dbReference type="STRING" id="118797.A0A340XM03"/>
<accession>A0A340XM03</accession>
<dbReference type="CDD" id="cd07765">
    <property type="entry name" value="KRAB_A-box"/>
    <property type="match status" value="1"/>
</dbReference>
<dbReference type="GO" id="GO:0006355">
    <property type="term" value="P:regulation of DNA-templated transcription"/>
    <property type="evidence" value="ECO:0007669"/>
    <property type="project" value="InterPro"/>
</dbReference>
<evidence type="ECO:0000313" key="3">
    <source>
        <dbReference type="Proteomes" id="UP000265300"/>
    </source>
</evidence>
<dbReference type="Proteomes" id="UP000265300">
    <property type="component" value="Unplaced"/>
</dbReference>
<dbReference type="InParanoid" id="A0A340XM03"/>
<evidence type="ECO:0000256" key="1">
    <source>
        <dbReference type="SAM" id="MobiDB-lite"/>
    </source>
</evidence>
<reference evidence="4" key="1">
    <citation type="submission" date="2025-08" db="UniProtKB">
        <authorList>
            <consortium name="RefSeq"/>
        </authorList>
    </citation>
    <scope>IDENTIFICATION</scope>
</reference>